<reference evidence="1 2" key="2">
    <citation type="submission" date="2018-11" db="EMBL/GenBank/DDBJ databases">
        <authorList>
            <consortium name="Pathogen Informatics"/>
        </authorList>
    </citation>
    <scope>NUCLEOTIDE SEQUENCE [LARGE SCALE GENOMIC DNA]</scope>
</reference>
<protein>
    <submittedName>
        <fullName evidence="3">UBX domain-containing protein</fullName>
    </submittedName>
</protein>
<gene>
    <name evidence="1" type="ORF">SBAD_LOCUS3696</name>
</gene>
<dbReference type="EMBL" id="UZAM01007899">
    <property type="protein sequence ID" value="VDP02066.1"/>
    <property type="molecule type" value="Genomic_DNA"/>
</dbReference>
<accession>A0A183IJA0</accession>
<evidence type="ECO:0000313" key="3">
    <source>
        <dbReference type="WBParaSite" id="SBAD_0000386401-mRNA-1"/>
    </source>
</evidence>
<organism evidence="3">
    <name type="scientific">Soboliphyme baturini</name>
    <dbReference type="NCBI Taxonomy" id="241478"/>
    <lineage>
        <taxon>Eukaryota</taxon>
        <taxon>Metazoa</taxon>
        <taxon>Ecdysozoa</taxon>
        <taxon>Nematoda</taxon>
        <taxon>Enoplea</taxon>
        <taxon>Dorylaimia</taxon>
        <taxon>Dioctophymatida</taxon>
        <taxon>Dioctophymatoidea</taxon>
        <taxon>Soboliphymatidae</taxon>
        <taxon>Soboliphyme</taxon>
    </lineage>
</organism>
<dbReference type="WBParaSite" id="SBAD_0000386401-mRNA-1">
    <property type="protein sequence ID" value="SBAD_0000386401-mRNA-1"/>
    <property type="gene ID" value="SBAD_0000386401"/>
</dbReference>
<proteinExistence type="predicted"/>
<dbReference type="Proteomes" id="UP000270296">
    <property type="component" value="Unassembled WGS sequence"/>
</dbReference>
<sequence>MSAEYPQNGELVRRNADCLVLRFRTVVEHVGEATGVTQRPPHTRHGSACRSCCMCFSCCSNEMWLSSQRCVLRIIPGYPPKVRLRVTARSGQRYAYASLNSLDRFVSQMRKPNLFKNSTYILMLKYEALKSAGIRNAKPLAILLHV</sequence>
<reference evidence="3" key="1">
    <citation type="submission" date="2016-06" db="UniProtKB">
        <authorList>
            <consortium name="WormBaseParasite"/>
        </authorList>
    </citation>
    <scope>IDENTIFICATION</scope>
</reference>
<evidence type="ECO:0000313" key="2">
    <source>
        <dbReference type="Proteomes" id="UP000270296"/>
    </source>
</evidence>
<evidence type="ECO:0000313" key="1">
    <source>
        <dbReference type="EMBL" id="VDP02066.1"/>
    </source>
</evidence>
<keyword evidence="2" id="KW-1185">Reference proteome</keyword>
<dbReference type="AlphaFoldDB" id="A0A183IJA0"/>
<name>A0A183IJA0_9BILA</name>